<gene>
    <name evidence="2" type="ORF">LTR91_026808</name>
</gene>
<evidence type="ECO:0000259" key="1">
    <source>
        <dbReference type="Pfam" id="PF25545"/>
    </source>
</evidence>
<proteinExistence type="predicted"/>
<feature type="non-terminal residue" evidence="2">
    <location>
        <position position="82"/>
    </location>
</feature>
<dbReference type="InterPro" id="IPR057684">
    <property type="entry name" value="DUF7924"/>
</dbReference>
<feature type="domain" description="DUF7924" evidence="1">
    <location>
        <begin position="5"/>
        <end position="35"/>
    </location>
</feature>
<sequence>MENYTEFMYFPLLLCKAKCGNKNVNDADRQNVRSARSPSMRSFSCAELPEKMALREGFRARRACLPQAGYSPSQDSRPSPLH</sequence>
<dbReference type="AlphaFoldDB" id="A0AAN6GZT8"/>
<reference evidence="2" key="1">
    <citation type="submission" date="2023-06" db="EMBL/GenBank/DDBJ databases">
        <title>Black Yeasts Isolated from many extreme environments.</title>
        <authorList>
            <person name="Coleine C."/>
            <person name="Stajich J.E."/>
            <person name="Selbmann L."/>
        </authorList>
    </citation>
    <scope>NUCLEOTIDE SEQUENCE</scope>
    <source>
        <strain evidence="2">CCFEE 5200</strain>
    </source>
</reference>
<evidence type="ECO:0000313" key="3">
    <source>
        <dbReference type="Proteomes" id="UP001175353"/>
    </source>
</evidence>
<dbReference type="Pfam" id="PF25545">
    <property type="entry name" value="DUF7924"/>
    <property type="match status" value="1"/>
</dbReference>
<keyword evidence="3" id="KW-1185">Reference proteome</keyword>
<name>A0AAN6GZT8_9PEZI</name>
<organism evidence="2 3">
    <name type="scientific">Friedmanniomyces endolithicus</name>
    <dbReference type="NCBI Taxonomy" id="329885"/>
    <lineage>
        <taxon>Eukaryota</taxon>
        <taxon>Fungi</taxon>
        <taxon>Dikarya</taxon>
        <taxon>Ascomycota</taxon>
        <taxon>Pezizomycotina</taxon>
        <taxon>Dothideomycetes</taxon>
        <taxon>Dothideomycetidae</taxon>
        <taxon>Mycosphaerellales</taxon>
        <taxon>Teratosphaeriaceae</taxon>
        <taxon>Friedmanniomyces</taxon>
    </lineage>
</organism>
<evidence type="ECO:0000313" key="2">
    <source>
        <dbReference type="EMBL" id="KAK0948998.1"/>
    </source>
</evidence>
<accession>A0AAN6GZT8</accession>
<protein>
    <recommendedName>
        <fullName evidence="1">DUF7924 domain-containing protein</fullName>
    </recommendedName>
</protein>
<dbReference type="Proteomes" id="UP001175353">
    <property type="component" value="Unassembled WGS sequence"/>
</dbReference>
<comment type="caution">
    <text evidence="2">The sequence shown here is derived from an EMBL/GenBank/DDBJ whole genome shotgun (WGS) entry which is preliminary data.</text>
</comment>
<dbReference type="EMBL" id="JAUJLE010001484">
    <property type="protein sequence ID" value="KAK0948998.1"/>
    <property type="molecule type" value="Genomic_DNA"/>
</dbReference>